<evidence type="ECO:0000256" key="1">
    <source>
        <dbReference type="SAM" id="MobiDB-lite"/>
    </source>
</evidence>
<accession>A0A2V1CY38</accession>
<reference evidence="2 3" key="1">
    <citation type="journal article" date="2018" name="Sci. Rep.">
        <title>Comparative genomics provides insights into the lifestyle and reveals functional heterogeneity of dark septate endophytic fungi.</title>
        <authorList>
            <person name="Knapp D.G."/>
            <person name="Nemeth J.B."/>
            <person name="Barry K."/>
            <person name="Hainaut M."/>
            <person name="Henrissat B."/>
            <person name="Johnson J."/>
            <person name="Kuo A."/>
            <person name="Lim J.H.P."/>
            <person name="Lipzen A."/>
            <person name="Nolan M."/>
            <person name="Ohm R.A."/>
            <person name="Tamas L."/>
            <person name="Grigoriev I.V."/>
            <person name="Spatafora J.W."/>
            <person name="Nagy L.G."/>
            <person name="Kovacs G.M."/>
        </authorList>
    </citation>
    <scope>NUCLEOTIDE SEQUENCE [LARGE SCALE GENOMIC DNA]</scope>
    <source>
        <strain evidence="2 3">DSE2036</strain>
    </source>
</reference>
<name>A0A2V1CY38_9PLEO</name>
<gene>
    <name evidence="2" type="ORF">DM02DRAFT_734490</name>
</gene>
<keyword evidence="3" id="KW-1185">Reference proteome</keyword>
<feature type="compositionally biased region" description="Pro residues" evidence="1">
    <location>
        <begin position="94"/>
        <end position="105"/>
    </location>
</feature>
<sequence length="234" mass="25749">MFKKLKDQVKERSLTGTAGDHLQSQFQSNNPYHPTNYTPSQAQQADTNETYQPPSGPLPSHNNASSSSGYGASEAYQPPPGPPPGHSTSSNFPSQPPPSWEPPPYHDWTVIPDIALLPPPPSIGYDSSPTANSTMEEGDRAFAWTQSHPLWSPQAITPQIHEVMLNGNLALLKPPTYTGDLTPQRQNGHWKCRTQAKCPDSCILTNLPTYSANLDSPLRTQRPKTIYFRKHGAE</sequence>
<feature type="compositionally biased region" description="Basic and acidic residues" evidence="1">
    <location>
        <begin position="1"/>
        <end position="13"/>
    </location>
</feature>
<feature type="compositionally biased region" description="Polar residues" evidence="1">
    <location>
        <begin position="22"/>
        <end position="53"/>
    </location>
</feature>
<evidence type="ECO:0000313" key="2">
    <source>
        <dbReference type="EMBL" id="PVH90645.1"/>
    </source>
</evidence>
<organism evidence="2 3">
    <name type="scientific">Periconia macrospinosa</name>
    <dbReference type="NCBI Taxonomy" id="97972"/>
    <lineage>
        <taxon>Eukaryota</taxon>
        <taxon>Fungi</taxon>
        <taxon>Dikarya</taxon>
        <taxon>Ascomycota</taxon>
        <taxon>Pezizomycotina</taxon>
        <taxon>Dothideomycetes</taxon>
        <taxon>Pleosporomycetidae</taxon>
        <taxon>Pleosporales</taxon>
        <taxon>Massarineae</taxon>
        <taxon>Periconiaceae</taxon>
        <taxon>Periconia</taxon>
    </lineage>
</organism>
<feature type="compositionally biased region" description="Low complexity" evidence="1">
    <location>
        <begin position="60"/>
        <end position="73"/>
    </location>
</feature>
<evidence type="ECO:0000313" key="3">
    <source>
        <dbReference type="Proteomes" id="UP000244855"/>
    </source>
</evidence>
<protein>
    <submittedName>
        <fullName evidence="2">Uncharacterized protein</fullName>
    </submittedName>
</protein>
<dbReference type="AlphaFoldDB" id="A0A2V1CY38"/>
<dbReference type="Proteomes" id="UP000244855">
    <property type="component" value="Unassembled WGS sequence"/>
</dbReference>
<feature type="region of interest" description="Disordered" evidence="1">
    <location>
        <begin position="1"/>
        <end position="105"/>
    </location>
</feature>
<proteinExistence type="predicted"/>
<dbReference type="EMBL" id="KZ806177">
    <property type="protein sequence ID" value="PVH90645.1"/>
    <property type="molecule type" value="Genomic_DNA"/>
</dbReference>
<dbReference type="STRING" id="97972.A0A2V1CY38"/>